<dbReference type="STRING" id="1123269.NX02_21435"/>
<dbReference type="Proteomes" id="UP000018851">
    <property type="component" value="Chromosome"/>
</dbReference>
<proteinExistence type="predicted"/>
<dbReference type="OrthoDB" id="7813740at2"/>
<accession>W0ADE0</accession>
<reference evidence="1 2" key="1">
    <citation type="submission" date="2013-07" db="EMBL/GenBank/DDBJ databases">
        <title>Completed genome of Sphingomonas sanxanigenens NX02.</title>
        <authorList>
            <person name="Ma T."/>
            <person name="Huang H."/>
            <person name="Wu M."/>
            <person name="Li X."/>
            <person name="Li G."/>
        </authorList>
    </citation>
    <scope>NUCLEOTIDE SEQUENCE [LARGE SCALE GENOMIC DNA]</scope>
    <source>
        <strain evidence="1 2">NX02</strain>
    </source>
</reference>
<organism evidence="1 2">
    <name type="scientific">Sphingomonas sanxanigenens DSM 19645 = NX02</name>
    <dbReference type="NCBI Taxonomy" id="1123269"/>
    <lineage>
        <taxon>Bacteria</taxon>
        <taxon>Pseudomonadati</taxon>
        <taxon>Pseudomonadota</taxon>
        <taxon>Alphaproteobacteria</taxon>
        <taxon>Sphingomonadales</taxon>
        <taxon>Sphingomonadaceae</taxon>
        <taxon>Sphingomonas</taxon>
    </lineage>
</organism>
<protein>
    <submittedName>
        <fullName evidence="1">Uncharacterized protein</fullName>
    </submittedName>
</protein>
<dbReference type="RefSeq" id="WP_025294081.1">
    <property type="nucleotide sequence ID" value="NZ_CP006644.1"/>
</dbReference>
<dbReference type="HOGENOM" id="CLU_273412_0_0_5"/>
<dbReference type="eggNOG" id="ENOG502ZV4R">
    <property type="taxonomic scope" value="Bacteria"/>
</dbReference>
<gene>
    <name evidence="1" type="ORF">NX02_21435</name>
</gene>
<dbReference type="KEGG" id="ssan:NX02_21435"/>
<evidence type="ECO:0000313" key="1">
    <source>
        <dbReference type="EMBL" id="AHE55919.1"/>
    </source>
</evidence>
<keyword evidence="2" id="KW-1185">Reference proteome</keyword>
<sequence length="1177" mass="122950">MADIRKVQFRGLRGPGLTDEDQINLDAKVEEAAGYADTAAEQLGLVNAARADALTDINTAITDANAELDGKVTSADASVIAAAAQAEAARQAAAAIKPIGGSLRLPYDNNSQFPLQENIPGISNTGQKGWVTQAFASRTAHPLRFNVDSCFCGVVELDDRLYPDVAMRLGGMASLSPGSGLGWAWTYYSATSGSNDALRLQQRRFSFYLNSGSGANITVWSRQKPRHWRRVAAVLHRNSNVFRVDLWNLQTGEILTGTGTDNAAFLAELSVTNANINITQGATSGTLPTAFGLGAILINNALQPAAQPLTESASMMSHGLTFYAEEAVTNADLQAIFAGAHPTTVITASAIKWLRKFSLDPNSVKKDALVTGDTTVDSVLNGRYSAGSDLIPKGAGTATIDPAPRHRYIYGVKPGRKSYPVPVSGKCWPTEDSTVEVRWVDATGNVVRDWTPVATVMAPGAWQGATNKVGGTGGATGTYALGITGDGTGAAGRFTVTSGSLNTILVDSPGSGYTTMAFDFSAASGLTGASATPALSPADTSNWAGIIDTPLHREFCFKEVRLRGKSGAIGASFIDGSQSVVGYKWLLVGQSQLANGLASTGQNTQYSGIPANLTRLATNYYTANLPQYTTVEPLGLRIGADQYKALAIEMNRWADAPFEIVVAAQGGTGPGDLLENHYVAQTASGMYDQLLDLVAAGGSDYSGVLMGWHTDLTDEGGRFAQAMLEGFWLGRGPMAYAIPDHFFGRATFSGTTMTVNSVMRGTLTVGTTIRILYENGGRQTPLDTTITALGTGSGGTGTYTLSAAVTPSDPTNEVSIIGLHEQPGVDPVFSGYITGGSAATLVVTSMTSGTLQVGDRIIATSGGAQSSPLSFIKIFATGTGGVGNYTLSAGAALGSSGSPVTFKAIRGTSKRIAAVMDVVAKGTPIFYMPPTRHNSPTVVGSASDFDLTSAQPYVEGVKQGGVGAARDSGVAWAKNRGYPVGVHAIDYTQPDAYHPDNTANGKIIVGRELAITLAKCQELVKIGQPAVLAGTGKFTDGTRNKFRFQVDCPNYGRLRSGDGLGVVTPCVELSRDAGVTWSRSKHTAAVNPTSGGTLPGDIVEVTVTDALYRVAGLRYRVLSGGPFAWGVDNSPNTISAPEAEANDAAINKMLYEEIDIITGRPGLCVAPSQSIYTVADA</sequence>
<dbReference type="EMBL" id="CP006644">
    <property type="protein sequence ID" value="AHE55919.1"/>
    <property type="molecule type" value="Genomic_DNA"/>
</dbReference>
<name>W0ADE0_9SPHN</name>
<dbReference type="AlphaFoldDB" id="W0ADE0"/>
<evidence type="ECO:0000313" key="2">
    <source>
        <dbReference type="Proteomes" id="UP000018851"/>
    </source>
</evidence>
<dbReference type="PATRIC" id="fig|1123269.5.peg.4195"/>